<reference evidence="3 4" key="1">
    <citation type="submission" date="2024-10" db="EMBL/GenBank/DDBJ databases">
        <title>The Natural Products Discovery Center: Release of the First 8490 Sequenced Strains for Exploring Actinobacteria Biosynthetic Diversity.</title>
        <authorList>
            <person name="Kalkreuter E."/>
            <person name="Kautsar S.A."/>
            <person name="Yang D."/>
            <person name="Bader C.D."/>
            <person name="Teijaro C.N."/>
            <person name="Fluegel L."/>
            <person name="Davis C.M."/>
            <person name="Simpson J.R."/>
            <person name="Lauterbach L."/>
            <person name="Steele A.D."/>
            <person name="Gui C."/>
            <person name="Meng S."/>
            <person name="Li G."/>
            <person name="Viehrig K."/>
            <person name="Ye F."/>
            <person name="Su P."/>
            <person name="Kiefer A.F."/>
            <person name="Nichols A."/>
            <person name="Cepeda A.J."/>
            <person name="Yan W."/>
            <person name="Fan B."/>
            <person name="Jiang Y."/>
            <person name="Adhikari A."/>
            <person name="Zheng C.-J."/>
            <person name="Schuster L."/>
            <person name="Cowan T.M."/>
            <person name="Smanski M.J."/>
            <person name="Chevrette M.G."/>
            <person name="De Carvalho L.P.S."/>
            <person name="Shen B."/>
        </authorList>
    </citation>
    <scope>NUCLEOTIDE SEQUENCE [LARGE SCALE GENOMIC DNA]</scope>
    <source>
        <strain evidence="3 4">NPDC049639</strain>
    </source>
</reference>
<evidence type="ECO:0000313" key="4">
    <source>
        <dbReference type="Proteomes" id="UP001612915"/>
    </source>
</evidence>
<feature type="region of interest" description="Disordered" evidence="1">
    <location>
        <begin position="1"/>
        <end position="38"/>
    </location>
</feature>
<evidence type="ECO:0000313" key="3">
    <source>
        <dbReference type="EMBL" id="MFI7589386.1"/>
    </source>
</evidence>
<comment type="caution">
    <text evidence="3">The sequence shown here is derived from an EMBL/GenBank/DDBJ whole genome shotgun (WGS) entry which is preliminary data.</text>
</comment>
<dbReference type="Pfam" id="PF07179">
    <property type="entry name" value="SseB"/>
    <property type="match status" value="1"/>
</dbReference>
<name>A0ABW8AUU3_9ACTN</name>
<dbReference type="EMBL" id="JBITLV010000007">
    <property type="protein sequence ID" value="MFI7589386.1"/>
    <property type="molecule type" value="Genomic_DNA"/>
</dbReference>
<dbReference type="InterPro" id="IPR009839">
    <property type="entry name" value="SseB_N"/>
</dbReference>
<accession>A0ABW8AUU3</accession>
<organism evidence="3 4">
    <name type="scientific">Spongisporangium articulatum</name>
    <dbReference type="NCBI Taxonomy" id="3362603"/>
    <lineage>
        <taxon>Bacteria</taxon>
        <taxon>Bacillati</taxon>
        <taxon>Actinomycetota</taxon>
        <taxon>Actinomycetes</taxon>
        <taxon>Kineosporiales</taxon>
        <taxon>Kineosporiaceae</taxon>
        <taxon>Spongisporangium</taxon>
    </lineage>
</organism>
<keyword evidence="4" id="KW-1185">Reference proteome</keyword>
<evidence type="ECO:0000256" key="1">
    <source>
        <dbReference type="SAM" id="MobiDB-lite"/>
    </source>
</evidence>
<protein>
    <submittedName>
        <fullName evidence="3">SseB family protein</fullName>
    </submittedName>
</protein>
<sequence>MSRAGKAPGENLADSAGVPWSGRTLTAQPFPGDDGSCDPGLGAALAGGSLEEVVRAWAPTRALVPIVAVLGEGEEATASEGDKSADMALVTITGADGVRSLPVFTSVAALAAWNPGARPVPVEAARAAQAAVLEECGQIVVDAAGPQLRILPRPCVWAVAQGRDWVPPAADPEVLTGVANLARAVPDLVAHRVEPDGETGLLVVLGLPAGLDADAVQRVVQRLSELLAADPVVAERAGSIRLSLRTA</sequence>
<evidence type="ECO:0000259" key="2">
    <source>
        <dbReference type="Pfam" id="PF07179"/>
    </source>
</evidence>
<dbReference type="Proteomes" id="UP001612915">
    <property type="component" value="Unassembled WGS sequence"/>
</dbReference>
<dbReference type="RefSeq" id="WP_398283979.1">
    <property type="nucleotide sequence ID" value="NZ_JBITLV010000007.1"/>
</dbReference>
<gene>
    <name evidence="3" type="ORF">ACIB24_20170</name>
</gene>
<feature type="domain" description="SseB protein N-terminal" evidence="2">
    <location>
        <begin position="49"/>
        <end position="157"/>
    </location>
</feature>
<proteinExistence type="predicted"/>